<feature type="binding site" evidence="8">
    <location>
        <position position="236"/>
    </location>
    <ligand>
        <name>ATP</name>
        <dbReference type="ChEBI" id="CHEBI:30616"/>
    </ligand>
</feature>
<evidence type="ECO:0000256" key="3">
    <source>
        <dbReference type="ARBA" id="ARBA00022598"/>
    </source>
</evidence>
<feature type="domain" description="Aminoacyl-tRNA synthetase class I anticodon-binding" evidence="10">
    <location>
        <begin position="335"/>
        <end position="462"/>
    </location>
</feature>
<dbReference type="Pfam" id="PF19269">
    <property type="entry name" value="Anticodon_2"/>
    <property type="match status" value="1"/>
</dbReference>
<evidence type="ECO:0000256" key="6">
    <source>
        <dbReference type="ARBA" id="ARBA00022917"/>
    </source>
</evidence>
<evidence type="ECO:0000259" key="9">
    <source>
        <dbReference type="Pfam" id="PF00749"/>
    </source>
</evidence>
<dbReference type="GO" id="GO:0005829">
    <property type="term" value="C:cytosol"/>
    <property type="evidence" value="ECO:0007669"/>
    <property type="project" value="TreeGrafter"/>
</dbReference>
<dbReference type="CDD" id="cd00808">
    <property type="entry name" value="GluRS_core"/>
    <property type="match status" value="1"/>
</dbReference>
<dbReference type="KEGG" id="kol:Kole_1950"/>
<comment type="caution">
    <text evidence="8">Lacks conserved residue(s) required for the propagation of feature annotation.</text>
</comment>
<dbReference type="Gene3D" id="3.40.50.620">
    <property type="entry name" value="HUPs"/>
    <property type="match status" value="1"/>
</dbReference>
<dbReference type="InterPro" id="IPR020751">
    <property type="entry name" value="aa-tRNA-synth_I_codon-bd_sub2"/>
</dbReference>
<keyword evidence="4 8" id="KW-0547">Nucleotide-binding</keyword>
<dbReference type="Gene3D" id="1.10.8.70">
    <property type="entry name" value="Glutamate-tRNA synthetase, class I, anticodon-binding domain 1"/>
    <property type="match status" value="1"/>
</dbReference>
<comment type="subcellular location">
    <subcellularLocation>
        <location evidence="8">Cytoplasm</location>
    </subcellularLocation>
</comment>
<evidence type="ECO:0000256" key="5">
    <source>
        <dbReference type="ARBA" id="ARBA00022840"/>
    </source>
</evidence>
<dbReference type="PANTHER" id="PTHR43311:SF2">
    <property type="entry name" value="GLUTAMATE--TRNA LIGASE, MITOCHONDRIAL-RELATED"/>
    <property type="match status" value="1"/>
</dbReference>
<dbReference type="InterPro" id="IPR020058">
    <property type="entry name" value="Glu/Gln-tRNA-synth_Ib_cat-dom"/>
</dbReference>
<accession>C5CGW2</accession>
<dbReference type="InterPro" id="IPR020061">
    <property type="entry name" value="Glu_tRNA_lig_a-bdl"/>
</dbReference>
<dbReference type="SUPFAM" id="SSF52374">
    <property type="entry name" value="Nucleotidylyl transferase"/>
    <property type="match status" value="1"/>
</dbReference>
<dbReference type="PRINTS" id="PR00987">
    <property type="entry name" value="TRNASYNTHGLU"/>
</dbReference>
<dbReference type="HOGENOM" id="CLU_015768_6_3_0"/>
<dbReference type="Gene3D" id="1.10.1160.10">
    <property type="entry name" value="Glutamyl-trna Synthetase, Domain 2"/>
    <property type="match status" value="1"/>
</dbReference>
<dbReference type="GO" id="GO:0008270">
    <property type="term" value="F:zinc ion binding"/>
    <property type="evidence" value="ECO:0007669"/>
    <property type="project" value="InterPro"/>
</dbReference>
<evidence type="ECO:0000256" key="8">
    <source>
        <dbReference type="HAMAP-Rule" id="MF_00022"/>
    </source>
</evidence>
<dbReference type="HAMAP" id="MF_00022">
    <property type="entry name" value="Glu_tRNA_synth_type1"/>
    <property type="match status" value="1"/>
</dbReference>
<dbReference type="AlphaFoldDB" id="C5CGW2"/>
<feature type="domain" description="Glutamyl/glutaminyl-tRNA synthetase class Ib catalytic" evidence="9">
    <location>
        <begin position="1"/>
        <end position="112"/>
    </location>
</feature>
<dbReference type="PANTHER" id="PTHR43311">
    <property type="entry name" value="GLUTAMATE--TRNA LIGASE"/>
    <property type="match status" value="1"/>
</dbReference>
<dbReference type="GO" id="GO:0005524">
    <property type="term" value="F:ATP binding"/>
    <property type="evidence" value="ECO:0007669"/>
    <property type="project" value="UniProtKB-UniRule"/>
</dbReference>
<keyword evidence="2 8" id="KW-0963">Cytoplasm</keyword>
<comment type="subunit">
    <text evidence="8">Monomer.</text>
</comment>
<dbReference type="EMBL" id="CP001634">
    <property type="protein sequence ID" value="ACR80631.1"/>
    <property type="molecule type" value="Genomic_DNA"/>
</dbReference>
<dbReference type="GO" id="GO:0006424">
    <property type="term" value="P:glutamyl-tRNA aminoacylation"/>
    <property type="evidence" value="ECO:0007669"/>
    <property type="project" value="UniProtKB-UniRule"/>
</dbReference>
<dbReference type="PROSITE" id="PS00178">
    <property type="entry name" value="AA_TRNA_LIGASE_I"/>
    <property type="match status" value="1"/>
</dbReference>
<name>C5CGW2_KOSOT</name>
<dbReference type="eggNOG" id="COG0008">
    <property type="taxonomic scope" value="Bacteria"/>
</dbReference>
<keyword evidence="6 8" id="KW-0648">Protein biosynthesis</keyword>
<dbReference type="Gene3D" id="1.10.10.350">
    <property type="match status" value="1"/>
</dbReference>
<dbReference type="InterPro" id="IPR004527">
    <property type="entry name" value="Glu-tRNA-ligase_bac/mito"/>
</dbReference>
<dbReference type="InterPro" id="IPR045462">
    <property type="entry name" value="aa-tRNA-synth_I_cd-bd"/>
</dbReference>
<evidence type="ECO:0000256" key="7">
    <source>
        <dbReference type="ARBA" id="ARBA00023146"/>
    </source>
</evidence>
<keyword evidence="5 8" id="KW-0067">ATP-binding</keyword>
<dbReference type="GO" id="GO:0000049">
    <property type="term" value="F:tRNA binding"/>
    <property type="evidence" value="ECO:0007669"/>
    <property type="project" value="InterPro"/>
</dbReference>
<dbReference type="InterPro" id="IPR033910">
    <property type="entry name" value="GluRS_core"/>
</dbReference>
<dbReference type="Proteomes" id="UP000002382">
    <property type="component" value="Chromosome"/>
</dbReference>
<keyword evidence="12" id="KW-1185">Reference proteome</keyword>
<reference evidence="11 12" key="2">
    <citation type="journal article" date="2011" name="J. Bacteriol.">
        <title>Genome Sequence of Kosmotoga olearia Strain TBF 19.5.1, a Thermophilic Bacterium with a Wide Growth Temperature Range, Isolated from the Troll B Oil Platform in the North Sea.</title>
        <authorList>
            <person name="Swithers K.S."/>
            <person name="Dipippo J.L."/>
            <person name="Bruce D.C."/>
            <person name="Detter C."/>
            <person name="Tapia R."/>
            <person name="Han S."/>
            <person name="Goodwin L.A."/>
            <person name="Han J."/>
            <person name="Woyke T."/>
            <person name="Pitluck S."/>
            <person name="Pennacchio L."/>
            <person name="Nolan M."/>
            <person name="Mikhailova N."/>
            <person name="Land M.L."/>
            <person name="Nesbo C.L."/>
            <person name="Gogarten J.P."/>
            <person name="Noll K.M."/>
        </authorList>
    </citation>
    <scope>NUCLEOTIDE SEQUENCE [LARGE SCALE GENOMIC DNA]</scope>
    <source>
        <strain evidence="12">ATCC BAA-1733 / DSM 21960 / TBF 19.5.1</strain>
    </source>
</reference>
<dbReference type="InterPro" id="IPR014729">
    <property type="entry name" value="Rossmann-like_a/b/a_fold"/>
</dbReference>
<dbReference type="EC" id="6.1.1.17" evidence="8"/>
<feature type="short sequence motif" description="'KMSKS' region" evidence="8">
    <location>
        <begin position="233"/>
        <end position="237"/>
    </location>
</feature>
<dbReference type="Pfam" id="PF00749">
    <property type="entry name" value="tRNA-synt_1c"/>
    <property type="match status" value="2"/>
</dbReference>
<protein>
    <recommendedName>
        <fullName evidence="8">Glutamate--tRNA ligase</fullName>
        <ecNumber evidence="8">6.1.1.17</ecNumber>
    </recommendedName>
    <alternativeName>
        <fullName evidence="8">Glutamyl-tRNA synthetase</fullName>
        <shortName evidence="8">GluRS</shortName>
    </alternativeName>
</protein>
<evidence type="ECO:0000313" key="12">
    <source>
        <dbReference type="Proteomes" id="UP000002382"/>
    </source>
</evidence>
<comment type="function">
    <text evidence="8">Catalyzes the attachment of glutamate to tRNA(Glu) in a two-step reaction: glutamate is first activated by ATP to form Glu-AMP and then transferred to the acceptor end of tRNA(Glu).</text>
</comment>
<dbReference type="RefSeq" id="WP_015869274.1">
    <property type="nucleotide sequence ID" value="NC_012785.1"/>
</dbReference>
<reference evidence="11 12" key="1">
    <citation type="submission" date="2009-06" db="EMBL/GenBank/DDBJ databases">
        <title>Complete sequence of Thermotogales bacterium TBF 19.5.1.</title>
        <authorList>
            <consortium name="US DOE Joint Genome Institute"/>
            <person name="Lucas S."/>
            <person name="Copeland A."/>
            <person name="Lapidus A."/>
            <person name="Glavina del Rio T."/>
            <person name="Tice H."/>
            <person name="Bruce D."/>
            <person name="Goodwin L."/>
            <person name="Pitluck S."/>
            <person name="Chertkov O."/>
            <person name="Brettin T."/>
            <person name="Detter J.C."/>
            <person name="Han C."/>
            <person name="Schmutz J."/>
            <person name="Larimer F."/>
            <person name="Land M."/>
            <person name="Hauser L."/>
            <person name="Kyrpides N."/>
            <person name="Ovchinnikova G."/>
            <person name="Noll K."/>
        </authorList>
    </citation>
    <scope>NUCLEOTIDE SEQUENCE [LARGE SCALE GENOMIC DNA]</scope>
    <source>
        <strain evidence="12">ATCC BAA-1733 / DSM 21960 / TBF 19.5.1</strain>
    </source>
</reference>
<evidence type="ECO:0000256" key="1">
    <source>
        <dbReference type="ARBA" id="ARBA00007894"/>
    </source>
</evidence>
<dbReference type="NCBIfam" id="TIGR00464">
    <property type="entry name" value="gltX_bact"/>
    <property type="match status" value="1"/>
</dbReference>
<keyword evidence="3 8" id="KW-0436">Ligase</keyword>
<evidence type="ECO:0000313" key="11">
    <source>
        <dbReference type="EMBL" id="ACR80631.1"/>
    </source>
</evidence>
<sequence length="475" mass="55396">MVRCRFAPSPTGHMHVGGVRTALFNWLFARNQGGSFILRIEDTDTERSTRESEEQIINSLRWCGLNWDEGPDIGGKYGPYRQSERTKAGLYKRYADELVKNNHAYYAIYHKDDPKTVIKTTTEEPTDLGEEYTYTVNFKVPKEGETTFEDLLKGNMVFKNETFDDFVIIKSNGFPTYNFAVVIDDHLMEITHVFRGEDHLSNTPKQLMIYDAFGWKAPTFMHIPLILGNDRSPLSKRHGHTSVDYFRREGYLSTALMNYLALLGWSVDEEIFDFRDKIRDFDPRSISNKAVIFDYEKLEWINGKHLRVIPLEELMTEFELWLRYTEKFDFYEKLLKDPEYSKQVISICREKINTMSQLLDFSAPFFSDELEYESRFVDKYLKKSWSTEVLEAAIRRFEENDDWSIEGVEKVIRDVSEEKHTSKKNTFQTIRGAVTGRLVTPGLFETVAVLGKEKTLERLEATLDLAESLKDEEGI</sequence>
<organism evidence="11 12">
    <name type="scientific">Kosmotoga olearia (strain ATCC BAA-1733 / DSM 21960 / TBF 19.5.1)</name>
    <dbReference type="NCBI Taxonomy" id="521045"/>
    <lineage>
        <taxon>Bacteria</taxon>
        <taxon>Thermotogati</taxon>
        <taxon>Thermotogota</taxon>
        <taxon>Thermotogae</taxon>
        <taxon>Kosmotogales</taxon>
        <taxon>Kosmotogaceae</taxon>
        <taxon>Kosmotoga</taxon>
    </lineage>
</organism>
<dbReference type="Gene3D" id="3.90.800.10">
    <property type="entry name" value="Glutamyl-tRNA Synthetase, Domain 3"/>
    <property type="match status" value="1"/>
</dbReference>
<keyword evidence="7 8" id="KW-0030">Aminoacyl-tRNA synthetase</keyword>
<dbReference type="InterPro" id="IPR020752">
    <property type="entry name" value="Glu-tRNA-synth_I_codon-bd_sub1"/>
</dbReference>
<feature type="domain" description="Glutamyl/glutaminyl-tRNA synthetase class Ib catalytic" evidence="9">
    <location>
        <begin position="127"/>
        <end position="300"/>
    </location>
</feature>
<dbReference type="InterPro" id="IPR001412">
    <property type="entry name" value="aa-tRNA-synth_I_CS"/>
</dbReference>
<evidence type="ECO:0000256" key="2">
    <source>
        <dbReference type="ARBA" id="ARBA00022490"/>
    </source>
</evidence>
<dbReference type="GO" id="GO:0004818">
    <property type="term" value="F:glutamate-tRNA ligase activity"/>
    <property type="evidence" value="ECO:0007669"/>
    <property type="project" value="UniProtKB-UniRule"/>
</dbReference>
<gene>
    <name evidence="8" type="primary">gltX</name>
    <name evidence="11" type="ordered locus">Kole_1950</name>
</gene>
<dbReference type="InterPro" id="IPR049940">
    <property type="entry name" value="GluQ/Sye"/>
</dbReference>
<evidence type="ECO:0000259" key="10">
    <source>
        <dbReference type="Pfam" id="PF19269"/>
    </source>
</evidence>
<feature type="short sequence motif" description="'HIGH' region" evidence="8">
    <location>
        <begin position="8"/>
        <end position="18"/>
    </location>
</feature>
<dbReference type="InterPro" id="IPR008925">
    <property type="entry name" value="aa_tRNA-synth_I_cd-bd_sf"/>
</dbReference>
<proteinExistence type="inferred from homology"/>
<comment type="catalytic activity">
    <reaction evidence="8">
        <text>tRNA(Glu) + L-glutamate + ATP = L-glutamyl-tRNA(Glu) + AMP + diphosphate</text>
        <dbReference type="Rhea" id="RHEA:23540"/>
        <dbReference type="Rhea" id="RHEA-COMP:9663"/>
        <dbReference type="Rhea" id="RHEA-COMP:9680"/>
        <dbReference type="ChEBI" id="CHEBI:29985"/>
        <dbReference type="ChEBI" id="CHEBI:30616"/>
        <dbReference type="ChEBI" id="CHEBI:33019"/>
        <dbReference type="ChEBI" id="CHEBI:78442"/>
        <dbReference type="ChEBI" id="CHEBI:78520"/>
        <dbReference type="ChEBI" id="CHEBI:456215"/>
        <dbReference type="EC" id="6.1.1.17"/>
    </reaction>
</comment>
<dbReference type="STRING" id="521045.Kole_1950"/>
<evidence type="ECO:0000256" key="4">
    <source>
        <dbReference type="ARBA" id="ARBA00022741"/>
    </source>
</evidence>
<comment type="similarity">
    <text evidence="1 8">Belongs to the class-I aminoacyl-tRNA synthetase family. Glutamate--tRNA ligase type 1 subfamily.</text>
</comment>
<dbReference type="OrthoDB" id="9807503at2"/>
<dbReference type="InterPro" id="IPR000924">
    <property type="entry name" value="Glu/Gln-tRNA-synth"/>
</dbReference>
<dbReference type="SUPFAM" id="SSF48163">
    <property type="entry name" value="An anticodon-binding domain of class I aminoacyl-tRNA synthetases"/>
    <property type="match status" value="1"/>
</dbReference>